<dbReference type="InterPro" id="IPR025662">
    <property type="entry name" value="Sigma_54_int_dom_ATP-bd_1"/>
</dbReference>
<gene>
    <name evidence="9" type="ORF">NJU99_12885</name>
</gene>
<dbReference type="PROSITE" id="PS00211">
    <property type="entry name" value="ABC_TRANSPORTER_1"/>
    <property type="match status" value="1"/>
</dbReference>
<evidence type="ECO:0000256" key="5">
    <source>
        <dbReference type="ARBA" id="ARBA00022741"/>
    </source>
</evidence>
<evidence type="ECO:0000256" key="2">
    <source>
        <dbReference type="ARBA" id="ARBA00005417"/>
    </source>
</evidence>
<dbReference type="InterPro" id="IPR003439">
    <property type="entry name" value="ABC_transporter-like_ATP-bd"/>
</dbReference>
<sequence length="464" mass="52827">MSKHIIIKNLSVSSKDKILVDNINLEISTKKPLVLLGESGSGKSLIIDALMGILPKELKVKGEIFLNDIDLLKLNKKQRQELWGKEIALLPQEPWRALDPTMKIKEQVKEVRDFVYQDKQSTKRVQKELEDVSLEAFEDSYPFELSGGMCQRLTIAITHCQEAKVILVDEPTKGLDKELCDQVCQKLQTHIKENKLLFVITHDLEIAKSIKGSLGIMLDGKLIEYNTTKEIFENPKEEYTKELISSDAGFWQIEKTIPKDNLIVKIDNLSKNFGENQLFKNLSFEISKGEIVAIIGKSGSGKSSLGNIILENIKASSGNIIKNNKYKKIQFQKIYQDPPSAFLPEQILKDGFDDLLKLYDISKEKLDEYLKDFNLSEDLLQRKPDEISGGELQRLSIIRVLLLNPIFIFADEISSRLDPISQKEVLFLLKKIVERDSLCVLLVTHDIQIAKKLSNKIIDIEAYK</sequence>
<dbReference type="InterPro" id="IPR017871">
    <property type="entry name" value="ABC_transporter-like_CS"/>
</dbReference>
<keyword evidence="3" id="KW-0813">Transport</keyword>
<evidence type="ECO:0000313" key="10">
    <source>
        <dbReference type="Proteomes" id="UP001060012"/>
    </source>
</evidence>
<feature type="domain" description="ABC transporter" evidence="8">
    <location>
        <begin position="264"/>
        <end position="464"/>
    </location>
</feature>
<dbReference type="PANTHER" id="PTHR43297">
    <property type="entry name" value="OLIGOPEPTIDE TRANSPORT ATP-BINDING PROTEIN APPD"/>
    <property type="match status" value="1"/>
</dbReference>
<keyword evidence="6 9" id="KW-0067">ATP-binding</keyword>
<evidence type="ECO:0000256" key="1">
    <source>
        <dbReference type="ARBA" id="ARBA00004417"/>
    </source>
</evidence>
<dbReference type="PANTHER" id="PTHR43297:SF7">
    <property type="entry name" value="D,D-DIPEPTIDE TRANSPORT ATP-BINDING PROTEIN DDPD-RELATED"/>
    <property type="match status" value="1"/>
</dbReference>
<dbReference type="Proteomes" id="UP001060012">
    <property type="component" value="Chromosome"/>
</dbReference>
<dbReference type="InterPro" id="IPR027417">
    <property type="entry name" value="P-loop_NTPase"/>
</dbReference>
<comment type="subcellular location">
    <subcellularLocation>
        <location evidence="1">Cell inner membrane</location>
        <topology evidence="1">Peripheral membrane protein</topology>
    </subcellularLocation>
</comment>
<dbReference type="SUPFAM" id="SSF52540">
    <property type="entry name" value="P-loop containing nucleoside triphosphate hydrolases"/>
    <property type="match status" value="2"/>
</dbReference>
<dbReference type="EMBL" id="CP100595">
    <property type="protein sequence ID" value="UTJ06131.1"/>
    <property type="molecule type" value="Genomic_DNA"/>
</dbReference>
<dbReference type="Pfam" id="PF00005">
    <property type="entry name" value="ABC_tran"/>
    <property type="match status" value="2"/>
</dbReference>
<accession>A0ABY5E5U4</accession>
<name>A0ABY5E5U4_9BACT</name>
<evidence type="ECO:0000256" key="6">
    <source>
        <dbReference type="ARBA" id="ARBA00022840"/>
    </source>
</evidence>
<dbReference type="PROSITE" id="PS50893">
    <property type="entry name" value="ABC_TRANSPORTER_2"/>
    <property type="match status" value="2"/>
</dbReference>
<dbReference type="PROSITE" id="PS00675">
    <property type="entry name" value="SIGMA54_INTERACT_1"/>
    <property type="match status" value="1"/>
</dbReference>
<dbReference type="RefSeq" id="WP_254576311.1">
    <property type="nucleotide sequence ID" value="NZ_CP100595.1"/>
</dbReference>
<keyword evidence="7" id="KW-0472">Membrane</keyword>
<evidence type="ECO:0000259" key="8">
    <source>
        <dbReference type="PROSITE" id="PS50893"/>
    </source>
</evidence>
<keyword evidence="10" id="KW-1185">Reference proteome</keyword>
<evidence type="ECO:0000256" key="7">
    <source>
        <dbReference type="ARBA" id="ARBA00023136"/>
    </source>
</evidence>
<dbReference type="Gene3D" id="3.40.50.300">
    <property type="entry name" value="P-loop containing nucleotide triphosphate hydrolases"/>
    <property type="match status" value="2"/>
</dbReference>
<evidence type="ECO:0000256" key="3">
    <source>
        <dbReference type="ARBA" id="ARBA00022448"/>
    </source>
</evidence>
<dbReference type="InterPro" id="IPR003593">
    <property type="entry name" value="AAA+_ATPase"/>
</dbReference>
<evidence type="ECO:0000256" key="4">
    <source>
        <dbReference type="ARBA" id="ARBA00022475"/>
    </source>
</evidence>
<proteinExistence type="inferred from homology"/>
<dbReference type="SMART" id="SM00382">
    <property type="entry name" value="AAA"/>
    <property type="match status" value="2"/>
</dbReference>
<dbReference type="GO" id="GO:0005524">
    <property type="term" value="F:ATP binding"/>
    <property type="evidence" value="ECO:0007669"/>
    <property type="project" value="UniProtKB-KW"/>
</dbReference>
<dbReference type="InterPro" id="IPR050388">
    <property type="entry name" value="ABC_Ni/Peptide_Import"/>
</dbReference>
<protein>
    <submittedName>
        <fullName evidence="9">ATP-binding cassette domain-containing protein</fullName>
    </submittedName>
</protein>
<keyword evidence="4" id="KW-1003">Cell membrane</keyword>
<comment type="similarity">
    <text evidence="2">Belongs to the ABC transporter superfamily.</text>
</comment>
<evidence type="ECO:0000313" key="9">
    <source>
        <dbReference type="EMBL" id="UTJ06131.1"/>
    </source>
</evidence>
<reference evidence="9" key="1">
    <citation type="submission" date="2022-07" db="EMBL/GenBank/DDBJ databases">
        <title>Arcobacter roscoffensis sp. nov., a marine bacterium isolated from coastal seawater collected from Roscoff, France.</title>
        <authorList>
            <person name="Pascual J."/>
            <person name="Lepeaux C."/>
            <person name="Methner A."/>
            <person name="Overmann J."/>
        </authorList>
    </citation>
    <scope>NUCLEOTIDE SEQUENCE</scope>
    <source>
        <strain evidence="9">ARW1-2F2</strain>
    </source>
</reference>
<keyword evidence="5" id="KW-0547">Nucleotide-binding</keyword>
<organism evidence="9 10">
    <name type="scientific">Arcobacter roscoffensis</name>
    <dbReference type="NCBI Taxonomy" id="2961520"/>
    <lineage>
        <taxon>Bacteria</taxon>
        <taxon>Pseudomonadati</taxon>
        <taxon>Campylobacterota</taxon>
        <taxon>Epsilonproteobacteria</taxon>
        <taxon>Campylobacterales</taxon>
        <taxon>Arcobacteraceae</taxon>
        <taxon>Arcobacter</taxon>
    </lineage>
</organism>
<feature type="domain" description="ABC transporter" evidence="8">
    <location>
        <begin position="5"/>
        <end position="244"/>
    </location>
</feature>